<organism evidence="1 2">
    <name type="scientific">Saccharopolyspora rectivirgula</name>
    <dbReference type="NCBI Taxonomy" id="28042"/>
    <lineage>
        <taxon>Bacteria</taxon>
        <taxon>Bacillati</taxon>
        <taxon>Actinomycetota</taxon>
        <taxon>Actinomycetes</taxon>
        <taxon>Pseudonocardiales</taxon>
        <taxon>Pseudonocardiaceae</taxon>
        <taxon>Saccharopolyspora</taxon>
    </lineage>
</organism>
<accession>A0A073BC32</accession>
<evidence type="ECO:0000313" key="2">
    <source>
        <dbReference type="Proteomes" id="UP000031419"/>
    </source>
</evidence>
<dbReference type="Pfam" id="PF10698">
    <property type="entry name" value="DUF2505"/>
    <property type="match status" value="1"/>
</dbReference>
<comment type="caution">
    <text evidence="1">The sequence shown here is derived from an EMBL/GenBank/DDBJ whole genome shotgun (WGS) entry which is preliminary data.</text>
</comment>
<sequence length="172" mass="18977">MTRRIEHRSTSGWPAAAVHEALVDVDYLTERLHALGGSRAELVQHETTDDGVHYQLRHGIRSESLPALARSVVAGDLVVDRSESWRQADENHYTGEVAAEIAGAPCSITGSMWLRDLTTPTDSSTSELVFSAKVDVNLPFVGGKLEELVANQVEQLLLAEERFTEEWLAARK</sequence>
<gene>
    <name evidence="1" type="ORF">GU90_06015</name>
</gene>
<name>A0A073BC32_9PSEU</name>
<evidence type="ECO:0008006" key="3">
    <source>
        <dbReference type="Google" id="ProtNLM"/>
    </source>
</evidence>
<dbReference type="Proteomes" id="UP000031419">
    <property type="component" value="Unassembled WGS sequence"/>
</dbReference>
<dbReference type="EMBL" id="JNVU01000014">
    <property type="protein sequence ID" value="KEI45329.1"/>
    <property type="molecule type" value="Genomic_DNA"/>
</dbReference>
<evidence type="ECO:0000313" key="1">
    <source>
        <dbReference type="EMBL" id="KEI45329.1"/>
    </source>
</evidence>
<protein>
    <recommendedName>
        <fullName evidence="3">DUF2505 domain-containing protein</fullName>
    </recommendedName>
</protein>
<dbReference type="RefSeq" id="WP_029719215.1">
    <property type="nucleotide sequence ID" value="NZ_JAJUIW010000009.1"/>
</dbReference>
<proteinExistence type="predicted"/>
<dbReference type="eggNOG" id="COG3832">
    <property type="taxonomic scope" value="Bacteria"/>
</dbReference>
<keyword evidence="2" id="KW-1185">Reference proteome</keyword>
<dbReference type="AlphaFoldDB" id="A0A073BC32"/>
<dbReference type="OrthoDB" id="5178774at2"/>
<dbReference type="STRING" id="28042.GU90_06015"/>
<dbReference type="InterPro" id="IPR019639">
    <property type="entry name" value="DUF2505"/>
</dbReference>
<reference evidence="1 2" key="1">
    <citation type="submission" date="2014-06" db="EMBL/GenBank/DDBJ databases">
        <title>Saccharopolyspora rectivirgula DSM-43113 Genome sequencing.</title>
        <authorList>
            <person name="Barrera C."/>
            <person name="Millon L."/>
            <person name="Rognon B."/>
            <person name="Zaugg C."/>
            <person name="Monod M."/>
        </authorList>
    </citation>
    <scope>NUCLEOTIDE SEQUENCE [LARGE SCALE GENOMIC DNA]</scope>
    <source>
        <strain evidence="1 2">DSM 43113</strain>
    </source>
</reference>